<evidence type="ECO:0000313" key="4">
    <source>
        <dbReference type="Proteomes" id="UP001161757"/>
    </source>
</evidence>
<feature type="region of interest" description="Disordered" evidence="2">
    <location>
        <begin position="288"/>
        <end position="309"/>
    </location>
</feature>
<dbReference type="Gene3D" id="3.40.50.1820">
    <property type="entry name" value="alpha/beta hydrolase"/>
    <property type="match status" value="1"/>
</dbReference>
<accession>A0AAN6EM23</accession>
<feature type="region of interest" description="Disordered" evidence="2">
    <location>
        <begin position="101"/>
        <end position="147"/>
    </location>
</feature>
<dbReference type="InterPro" id="IPR050300">
    <property type="entry name" value="GDXG_lipolytic_enzyme"/>
</dbReference>
<proteinExistence type="predicted"/>
<evidence type="ECO:0000256" key="2">
    <source>
        <dbReference type="SAM" id="MobiDB-lite"/>
    </source>
</evidence>
<dbReference type="GO" id="GO:0016787">
    <property type="term" value="F:hydrolase activity"/>
    <property type="evidence" value="ECO:0007669"/>
    <property type="project" value="UniProtKB-KW"/>
</dbReference>
<dbReference type="SUPFAM" id="SSF53474">
    <property type="entry name" value="alpha/beta-Hydrolases"/>
    <property type="match status" value="1"/>
</dbReference>
<reference evidence="3" key="1">
    <citation type="submission" date="2023-01" db="EMBL/GenBank/DDBJ databases">
        <title>Exophiala dermititidis isolated from Cystic Fibrosis Patient.</title>
        <authorList>
            <person name="Kurbessoian T."/>
            <person name="Crocker A."/>
            <person name="Murante D."/>
            <person name="Hogan D.A."/>
            <person name="Stajich J.E."/>
        </authorList>
    </citation>
    <scope>NUCLEOTIDE SEQUENCE</scope>
    <source>
        <strain evidence="3">Ex8</strain>
    </source>
</reference>
<protein>
    <submittedName>
        <fullName evidence="3">Uncharacterized protein</fullName>
    </submittedName>
</protein>
<feature type="compositionally biased region" description="Low complexity" evidence="2">
    <location>
        <begin position="109"/>
        <end position="142"/>
    </location>
</feature>
<comment type="caution">
    <text evidence="3">The sequence shown here is derived from an EMBL/GenBank/DDBJ whole genome shotgun (WGS) entry which is preliminary data.</text>
</comment>
<dbReference type="Proteomes" id="UP001161757">
    <property type="component" value="Unassembled WGS sequence"/>
</dbReference>
<feature type="region of interest" description="Disordered" evidence="2">
    <location>
        <begin position="199"/>
        <end position="235"/>
    </location>
</feature>
<evidence type="ECO:0000313" key="3">
    <source>
        <dbReference type="EMBL" id="KAJ8987785.1"/>
    </source>
</evidence>
<evidence type="ECO:0000256" key="1">
    <source>
        <dbReference type="ARBA" id="ARBA00022801"/>
    </source>
</evidence>
<dbReference type="PANTHER" id="PTHR48081">
    <property type="entry name" value="AB HYDROLASE SUPERFAMILY PROTEIN C4A8.06C"/>
    <property type="match status" value="1"/>
</dbReference>
<dbReference type="PANTHER" id="PTHR48081:SF33">
    <property type="entry name" value="KYNURENINE FORMAMIDASE"/>
    <property type="match status" value="1"/>
</dbReference>
<feature type="compositionally biased region" description="Low complexity" evidence="2">
    <location>
        <begin position="199"/>
        <end position="221"/>
    </location>
</feature>
<organism evidence="3 4">
    <name type="scientific">Exophiala dermatitidis</name>
    <name type="common">Black yeast-like fungus</name>
    <name type="synonym">Wangiella dermatitidis</name>
    <dbReference type="NCBI Taxonomy" id="5970"/>
    <lineage>
        <taxon>Eukaryota</taxon>
        <taxon>Fungi</taxon>
        <taxon>Dikarya</taxon>
        <taxon>Ascomycota</taxon>
        <taxon>Pezizomycotina</taxon>
        <taxon>Eurotiomycetes</taxon>
        <taxon>Chaetothyriomycetidae</taxon>
        <taxon>Chaetothyriales</taxon>
        <taxon>Herpotrichiellaceae</taxon>
        <taxon>Exophiala</taxon>
    </lineage>
</organism>
<dbReference type="InterPro" id="IPR029058">
    <property type="entry name" value="AB_hydrolase_fold"/>
</dbReference>
<name>A0AAN6EM23_EXODE</name>
<keyword evidence="1" id="KW-0378">Hydrolase</keyword>
<gene>
    <name evidence="3" type="ORF">HRR80_008144</name>
</gene>
<dbReference type="AlphaFoldDB" id="A0AAN6EM23"/>
<sequence length="394" mass="43267">MMEPQTLRFGPHDLQEVLVWLPEPSTEAETAESRQQSRSWIILIHGGAWRDPTITHRTFAEPAVSILLSPSPSASPARNIQSVLERRNQALAIASLSYRLSSHPSYPETAPTTTTTTNTATTTSSSTSRSTNNNTNATNNPSYFARDARHPDHLDDICSALALLHETYGLTEDNYMLVGHSCGATLAFQALQRLCLSPSTSPSDSLSPSPSTQPPSTSTNTGPPPHNKSPLPLPVPPPTAIVGLAGIYDLRLLLDNHSDTPYSDIYASFLEGAFGSDKNDWDRASPARFISTSTSPDESKSKPNRTSTDRSVNILLVTADKDDLVEPEQRDVMRRSILGLGTDTEESTESPHTRSTCRSRYKYKYAEMNVEGGHDDMWQVGERMVQVIERALEM</sequence>
<dbReference type="EMBL" id="JAJGCB010000022">
    <property type="protein sequence ID" value="KAJ8987785.1"/>
    <property type="molecule type" value="Genomic_DNA"/>
</dbReference>
<feature type="compositionally biased region" description="Pro residues" evidence="2">
    <location>
        <begin position="222"/>
        <end position="235"/>
    </location>
</feature>